<gene>
    <name evidence="1" type="ORF">AB0H72_26925</name>
</gene>
<protein>
    <submittedName>
        <fullName evidence="1">Uncharacterized protein</fullName>
    </submittedName>
</protein>
<evidence type="ECO:0000313" key="2">
    <source>
        <dbReference type="Proteomes" id="UP001551658"/>
    </source>
</evidence>
<dbReference type="RefSeq" id="WP_357984155.1">
    <property type="nucleotide sequence ID" value="NZ_JBFAIH010000019.1"/>
</dbReference>
<reference evidence="1 2" key="1">
    <citation type="submission" date="2024-06" db="EMBL/GenBank/DDBJ databases">
        <title>The Natural Products Discovery Center: Release of the First 8490 Sequenced Strains for Exploring Actinobacteria Biosynthetic Diversity.</title>
        <authorList>
            <person name="Kalkreuter E."/>
            <person name="Kautsar S.A."/>
            <person name="Yang D."/>
            <person name="Bader C.D."/>
            <person name="Teijaro C.N."/>
            <person name="Fluegel L."/>
            <person name="Davis C.M."/>
            <person name="Simpson J.R."/>
            <person name="Lauterbach L."/>
            <person name="Steele A.D."/>
            <person name="Gui C."/>
            <person name="Meng S."/>
            <person name="Li G."/>
            <person name="Viehrig K."/>
            <person name="Ye F."/>
            <person name="Su P."/>
            <person name="Kiefer A.F."/>
            <person name="Nichols A."/>
            <person name="Cepeda A.J."/>
            <person name="Yan W."/>
            <person name="Fan B."/>
            <person name="Jiang Y."/>
            <person name="Adhikari A."/>
            <person name="Zheng C.-J."/>
            <person name="Schuster L."/>
            <person name="Cowan T.M."/>
            <person name="Smanski M.J."/>
            <person name="Chevrette M.G."/>
            <person name="De Carvalho L.P.S."/>
            <person name="Shen B."/>
        </authorList>
    </citation>
    <scope>NUCLEOTIDE SEQUENCE [LARGE SCALE GENOMIC DNA]</scope>
    <source>
        <strain evidence="1 2">NPDC050671</strain>
    </source>
</reference>
<keyword evidence="2" id="KW-1185">Reference proteome</keyword>
<proteinExistence type="predicted"/>
<dbReference type="Proteomes" id="UP001551658">
    <property type="component" value="Unassembled WGS sequence"/>
</dbReference>
<name>A0ABV3FF44_9NOCA</name>
<sequence>MRYAPTGVPIVDRESVSGTADRRGGIAQAVRHRLLTGQQLIGIGGEALRERVTHIVVTPAPVGEVQ</sequence>
<organism evidence="1 2">
    <name type="scientific">Nocardia fusca</name>
    <dbReference type="NCBI Taxonomy" id="941183"/>
    <lineage>
        <taxon>Bacteria</taxon>
        <taxon>Bacillati</taxon>
        <taxon>Actinomycetota</taxon>
        <taxon>Actinomycetes</taxon>
        <taxon>Mycobacteriales</taxon>
        <taxon>Nocardiaceae</taxon>
        <taxon>Nocardia</taxon>
    </lineage>
</organism>
<evidence type="ECO:0000313" key="1">
    <source>
        <dbReference type="EMBL" id="MEV0366342.1"/>
    </source>
</evidence>
<comment type="caution">
    <text evidence="1">The sequence shown here is derived from an EMBL/GenBank/DDBJ whole genome shotgun (WGS) entry which is preliminary data.</text>
</comment>
<dbReference type="EMBL" id="JBFAIH010000019">
    <property type="protein sequence ID" value="MEV0366342.1"/>
    <property type="molecule type" value="Genomic_DNA"/>
</dbReference>
<accession>A0ABV3FF44</accession>